<dbReference type="GeneID" id="20649979"/>
<evidence type="ECO:0000313" key="2">
    <source>
        <dbReference type="Proteomes" id="UP000002640"/>
    </source>
</evidence>
<dbReference type="KEGG" id="psoj:PHYSODRAFT_358101"/>
<dbReference type="Proteomes" id="UP000002640">
    <property type="component" value="Unassembled WGS sequence"/>
</dbReference>
<accession>G5AIG8</accession>
<dbReference type="AlphaFoldDB" id="G5AIG8"/>
<evidence type="ECO:0000313" key="1">
    <source>
        <dbReference type="EMBL" id="EGZ04669.1"/>
    </source>
</evidence>
<gene>
    <name evidence="1" type="ORF">PHYSODRAFT_358101</name>
</gene>
<organism evidence="1 2">
    <name type="scientific">Phytophthora sojae (strain P6497)</name>
    <name type="common">Soybean stem and root rot agent</name>
    <name type="synonym">Phytophthora megasperma f. sp. glycines</name>
    <dbReference type="NCBI Taxonomy" id="1094619"/>
    <lineage>
        <taxon>Eukaryota</taxon>
        <taxon>Sar</taxon>
        <taxon>Stramenopiles</taxon>
        <taxon>Oomycota</taxon>
        <taxon>Peronosporomycetes</taxon>
        <taxon>Peronosporales</taxon>
        <taxon>Peronosporaceae</taxon>
        <taxon>Phytophthora</taxon>
    </lineage>
</organism>
<sequence>MPHVGTYFILIQWGGFSRRDFMQSGGFSYRKSDLSFFHSRVSYSCYFAFTATPKLVLTGALRWKRT</sequence>
<name>G5AIG8_PHYSP</name>
<protein>
    <submittedName>
        <fullName evidence="1">Uncharacterized protein</fullName>
    </submittedName>
</protein>
<dbReference type="EMBL" id="JH159176">
    <property type="protein sequence ID" value="EGZ04669.1"/>
    <property type="molecule type" value="Genomic_DNA"/>
</dbReference>
<reference evidence="1 2" key="1">
    <citation type="journal article" date="2006" name="Science">
        <title>Phytophthora genome sequences uncover evolutionary origins and mechanisms of pathogenesis.</title>
        <authorList>
            <person name="Tyler B.M."/>
            <person name="Tripathy S."/>
            <person name="Zhang X."/>
            <person name="Dehal P."/>
            <person name="Jiang R.H."/>
            <person name="Aerts A."/>
            <person name="Arredondo F.D."/>
            <person name="Baxter L."/>
            <person name="Bensasson D."/>
            <person name="Beynon J.L."/>
            <person name="Chapman J."/>
            <person name="Damasceno C.M."/>
            <person name="Dorrance A.E."/>
            <person name="Dou D."/>
            <person name="Dickerman A.W."/>
            <person name="Dubchak I.L."/>
            <person name="Garbelotto M."/>
            <person name="Gijzen M."/>
            <person name="Gordon S.G."/>
            <person name="Govers F."/>
            <person name="Grunwald N.J."/>
            <person name="Huang W."/>
            <person name="Ivors K.L."/>
            <person name="Jones R.W."/>
            <person name="Kamoun S."/>
            <person name="Krampis K."/>
            <person name="Lamour K.H."/>
            <person name="Lee M.K."/>
            <person name="McDonald W.H."/>
            <person name="Medina M."/>
            <person name="Meijer H.J."/>
            <person name="Nordberg E.K."/>
            <person name="Maclean D.J."/>
            <person name="Ospina-Giraldo M.D."/>
            <person name="Morris P.F."/>
            <person name="Phuntumart V."/>
            <person name="Putnam N.H."/>
            <person name="Rash S."/>
            <person name="Rose J.K."/>
            <person name="Sakihama Y."/>
            <person name="Salamov A.A."/>
            <person name="Savidor A."/>
            <person name="Scheuring C.F."/>
            <person name="Smith B.M."/>
            <person name="Sobral B.W."/>
            <person name="Terry A."/>
            <person name="Torto-Alalibo T.A."/>
            <person name="Win J."/>
            <person name="Xu Z."/>
            <person name="Zhang H."/>
            <person name="Grigoriev I.V."/>
            <person name="Rokhsar D.S."/>
            <person name="Boore J.L."/>
        </authorList>
    </citation>
    <scope>NUCLEOTIDE SEQUENCE [LARGE SCALE GENOMIC DNA]</scope>
    <source>
        <strain evidence="1 2">P6497</strain>
    </source>
</reference>
<dbReference type="RefSeq" id="XP_009539869.1">
    <property type="nucleotide sequence ID" value="XM_009541574.1"/>
</dbReference>
<dbReference type="InParanoid" id="G5AIG8"/>
<keyword evidence="2" id="KW-1185">Reference proteome</keyword>
<proteinExistence type="predicted"/>